<comment type="similarity">
    <text evidence="12">Belongs to the pannexin family.</text>
</comment>
<evidence type="ECO:0000256" key="12">
    <source>
        <dbReference type="RuleBase" id="RU010713"/>
    </source>
</evidence>
<evidence type="ECO:0000256" key="10">
    <source>
        <dbReference type="ARBA" id="ARBA00023136"/>
    </source>
</evidence>
<keyword evidence="9 12" id="KW-0406">Ion transport</keyword>
<proteinExistence type="inferred from homology"/>
<keyword evidence="14" id="KW-1185">Reference proteome</keyword>
<evidence type="ECO:0000256" key="5">
    <source>
        <dbReference type="ARBA" id="ARBA00022692"/>
    </source>
</evidence>
<dbReference type="PROSITE" id="PS51013">
    <property type="entry name" value="PANNEXIN"/>
    <property type="match status" value="1"/>
</dbReference>
<dbReference type="AlphaFoldDB" id="A0AAD7ZFV9"/>
<keyword evidence="7" id="KW-0965">Cell junction</keyword>
<feature type="transmembrane region" description="Helical" evidence="12">
    <location>
        <begin position="176"/>
        <end position="196"/>
    </location>
</feature>
<comment type="subcellular location">
    <subcellularLocation>
        <location evidence="1">Cell junction</location>
        <location evidence="1">Gap junction</location>
    </subcellularLocation>
    <subcellularLocation>
        <location evidence="2 12">Cell membrane</location>
        <topology evidence="2 12">Multi-pass membrane protein</topology>
    </subcellularLocation>
</comment>
<keyword evidence="4" id="KW-1003">Cell membrane</keyword>
<keyword evidence="3 12" id="KW-0813">Transport</keyword>
<evidence type="ECO:0000256" key="9">
    <source>
        <dbReference type="ARBA" id="ARBA00023065"/>
    </source>
</evidence>
<evidence type="ECO:0000256" key="6">
    <source>
        <dbReference type="ARBA" id="ARBA00022868"/>
    </source>
</evidence>
<keyword evidence="11 12" id="KW-0407">Ion channel</keyword>
<dbReference type="EMBL" id="JASPKZ010008373">
    <property type="protein sequence ID" value="KAJ9579849.1"/>
    <property type="molecule type" value="Genomic_DNA"/>
</dbReference>
<dbReference type="GO" id="GO:0007602">
    <property type="term" value="P:phototransduction"/>
    <property type="evidence" value="ECO:0007669"/>
    <property type="project" value="TreeGrafter"/>
</dbReference>
<dbReference type="GO" id="GO:0005886">
    <property type="term" value="C:plasma membrane"/>
    <property type="evidence" value="ECO:0007669"/>
    <property type="project" value="UniProtKB-SubCell"/>
</dbReference>
<organism evidence="13 14">
    <name type="scientific">Diploptera punctata</name>
    <name type="common">Pacific beetle cockroach</name>
    <dbReference type="NCBI Taxonomy" id="6984"/>
    <lineage>
        <taxon>Eukaryota</taxon>
        <taxon>Metazoa</taxon>
        <taxon>Ecdysozoa</taxon>
        <taxon>Arthropoda</taxon>
        <taxon>Hexapoda</taxon>
        <taxon>Insecta</taxon>
        <taxon>Pterygota</taxon>
        <taxon>Neoptera</taxon>
        <taxon>Polyneoptera</taxon>
        <taxon>Dictyoptera</taxon>
        <taxon>Blattodea</taxon>
        <taxon>Blaberoidea</taxon>
        <taxon>Blaberidae</taxon>
        <taxon>Diplopterinae</taxon>
        <taxon>Diploptera</taxon>
    </lineage>
</organism>
<keyword evidence="5 12" id="KW-0812">Transmembrane</keyword>
<dbReference type="InterPro" id="IPR000990">
    <property type="entry name" value="Innexin"/>
</dbReference>
<dbReference type="Proteomes" id="UP001233999">
    <property type="component" value="Unassembled WGS sequence"/>
</dbReference>
<keyword evidence="8 12" id="KW-1133">Transmembrane helix</keyword>
<accession>A0AAD7ZFV9</accession>
<evidence type="ECO:0000256" key="1">
    <source>
        <dbReference type="ARBA" id="ARBA00004610"/>
    </source>
</evidence>
<reference evidence="13" key="1">
    <citation type="journal article" date="2023" name="IScience">
        <title>Live-bearing cockroach genome reveals convergent evolutionary mechanisms linked to viviparity in insects and beyond.</title>
        <authorList>
            <person name="Fouks B."/>
            <person name="Harrison M.C."/>
            <person name="Mikhailova A.A."/>
            <person name="Marchal E."/>
            <person name="English S."/>
            <person name="Carruthers M."/>
            <person name="Jennings E.C."/>
            <person name="Chiamaka E.L."/>
            <person name="Frigard R.A."/>
            <person name="Pippel M."/>
            <person name="Attardo G.M."/>
            <person name="Benoit J.B."/>
            <person name="Bornberg-Bauer E."/>
            <person name="Tobe S.S."/>
        </authorList>
    </citation>
    <scope>NUCLEOTIDE SEQUENCE</scope>
    <source>
        <strain evidence="13">Stay&amp;Tobe</strain>
    </source>
</reference>
<dbReference type="Pfam" id="PF00876">
    <property type="entry name" value="Innexin"/>
    <property type="match status" value="2"/>
</dbReference>
<evidence type="ECO:0000256" key="4">
    <source>
        <dbReference type="ARBA" id="ARBA00022475"/>
    </source>
</evidence>
<dbReference type="PANTHER" id="PTHR11893">
    <property type="entry name" value="INNEXIN"/>
    <property type="match status" value="1"/>
</dbReference>
<name>A0AAD7ZFV9_DIPPU</name>
<comment type="caution">
    <text evidence="12">Lacks conserved residue(s) required for the propagation of feature annotation.</text>
</comment>
<reference evidence="13" key="2">
    <citation type="submission" date="2023-05" db="EMBL/GenBank/DDBJ databases">
        <authorList>
            <person name="Fouks B."/>
        </authorList>
    </citation>
    <scope>NUCLEOTIDE SEQUENCE</scope>
    <source>
        <strain evidence="13">Stay&amp;Tobe</strain>
        <tissue evidence="13">Testes</tissue>
    </source>
</reference>
<evidence type="ECO:0000313" key="13">
    <source>
        <dbReference type="EMBL" id="KAJ9579849.1"/>
    </source>
</evidence>
<sequence length="357" mass="41545">MMPDKHNAIQTLQKVYKSISKPEVVAIDNLIFKLHYQWTALLLLLSSTLVTLQHYFGNHIDCLTDSGVPTKVINTFCFFKTTFTIIKHFDESNLQDKIIPHPGIGPNTEEDKNYTTCLLSMGAFPFISSKCYVLYSTLYLEEFRRCISSRLHINRPWTIGLVSCEILNAINLCFQIYILDVFLGGSFINLGVLIYSGDFSKEADPLDFIFPKITKCLFHKYGPSGSIQRHDALCVMSLNVVNEKIYTFFWFWFLFLTLITIAGLLWRLLAFILHSRSDRFNAIIFRASCPKSLEPWNLIQIMDECHFSDWLFLRYLSKNLDDKSFRELFHGITQRIIEKSKPERINFYDNNLQSSEE</sequence>
<dbReference type="GO" id="GO:0005243">
    <property type="term" value="F:gap junction channel activity"/>
    <property type="evidence" value="ECO:0007669"/>
    <property type="project" value="TreeGrafter"/>
</dbReference>
<dbReference type="GO" id="GO:0005921">
    <property type="term" value="C:gap junction"/>
    <property type="evidence" value="ECO:0007669"/>
    <property type="project" value="UniProtKB-SubCell"/>
</dbReference>
<evidence type="ECO:0000256" key="2">
    <source>
        <dbReference type="ARBA" id="ARBA00004651"/>
    </source>
</evidence>
<evidence type="ECO:0000256" key="11">
    <source>
        <dbReference type="ARBA" id="ARBA00023303"/>
    </source>
</evidence>
<keyword evidence="6" id="KW-0303">Gap junction</keyword>
<evidence type="ECO:0000256" key="3">
    <source>
        <dbReference type="ARBA" id="ARBA00022448"/>
    </source>
</evidence>
<gene>
    <name evidence="12" type="primary">inx</name>
    <name evidence="13" type="ORF">L9F63_004499</name>
</gene>
<comment type="caution">
    <text evidence="13">The sequence shown here is derived from an EMBL/GenBank/DDBJ whole genome shotgun (WGS) entry which is preliminary data.</text>
</comment>
<comment type="function">
    <text evidence="12">Structural component of the gap junctions.</text>
</comment>
<protein>
    <recommendedName>
        <fullName evidence="12">Innexin</fullName>
    </recommendedName>
</protein>
<feature type="transmembrane region" description="Helical" evidence="12">
    <location>
        <begin position="245"/>
        <end position="269"/>
    </location>
</feature>
<dbReference type="PANTHER" id="PTHR11893:SF38">
    <property type="entry name" value="INNEXIN INX7"/>
    <property type="match status" value="1"/>
</dbReference>
<dbReference type="PRINTS" id="PR01262">
    <property type="entry name" value="INNEXIN"/>
</dbReference>
<evidence type="ECO:0000313" key="14">
    <source>
        <dbReference type="Proteomes" id="UP001233999"/>
    </source>
</evidence>
<evidence type="ECO:0000256" key="7">
    <source>
        <dbReference type="ARBA" id="ARBA00022949"/>
    </source>
</evidence>
<evidence type="ECO:0000256" key="8">
    <source>
        <dbReference type="ARBA" id="ARBA00022989"/>
    </source>
</evidence>
<keyword evidence="10 12" id="KW-0472">Membrane</keyword>
<dbReference type="GO" id="GO:0034220">
    <property type="term" value="P:monoatomic ion transmembrane transport"/>
    <property type="evidence" value="ECO:0007669"/>
    <property type="project" value="UniProtKB-KW"/>
</dbReference>